<evidence type="ECO:0000256" key="4">
    <source>
        <dbReference type="ARBA" id="ARBA00022723"/>
    </source>
</evidence>
<evidence type="ECO:0000256" key="10">
    <source>
        <dbReference type="SAM" id="MobiDB-lite"/>
    </source>
</evidence>
<dbReference type="EC" id="3.1.3.16" evidence="3"/>
<feature type="compositionally biased region" description="Low complexity" evidence="10">
    <location>
        <begin position="22"/>
        <end position="34"/>
    </location>
</feature>
<evidence type="ECO:0000313" key="13">
    <source>
        <dbReference type="Proteomes" id="UP000316621"/>
    </source>
</evidence>
<dbReference type="PROSITE" id="PS01032">
    <property type="entry name" value="PPM_1"/>
    <property type="match status" value="1"/>
</dbReference>
<dbReference type="Gene3D" id="3.60.40.10">
    <property type="entry name" value="PPM-type phosphatase domain"/>
    <property type="match status" value="3"/>
</dbReference>
<dbReference type="Proteomes" id="UP000316621">
    <property type="component" value="Chromosome 7"/>
</dbReference>
<evidence type="ECO:0000256" key="3">
    <source>
        <dbReference type="ARBA" id="ARBA00013081"/>
    </source>
</evidence>
<comment type="cofactor">
    <cofactor evidence="1">
        <name>Mn(2+)</name>
        <dbReference type="ChEBI" id="CHEBI:29035"/>
    </cofactor>
</comment>
<dbReference type="InterPro" id="IPR036457">
    <property type="entry name" value="PPM-type-like_dom_sf"/>
</dbReference>
<organism evidence="12 13">
    <name type="scientific">Papaver somniferum</name>
    <name type="common">Opium poppy</name>
    <dbReference type="NCBI Taxonomy" id="3469"/>
    <lineage>
        <taxon>Eukaryota</taxon>
        <taxon>Viridiplantae</taxon>
        <taxon>Streptophyta</taxon>
        <taxon>Embryophyta</taxon>
        <taxon>Tracheophyta</taxon>
        <taxon>Spermatophyta</taxon>
        <taxon>Magnoliopsida</taxon>
        <taxon>Ranunculales</taxon>
        <taxon>Papaveraceae</taxon>
        <taxon>Papaveroideae</taxon>
        <taxon>Papaver</taxon>
    </lineage>
</organism>
<dbReference type="AlphaFoldDB" id="A0A4Y7KFI0"/>
<dbReference type="InterPro" id="IPR015655">
    <property type="entry name" value="PP2C"/>
</dbReference>
<evidence type="ECO:0000256" key="5">
    <source>
        <dbReference type="ARBA" id="ARBA00022801"/>
    </source>
</evidence>
<sequence>MLKSIKKLYSLCWKPFSVNPHSSSSSSDDGFSNSGGDGGKRDRNDKSLWYKELGKCSSGDFSMAVVQANQVLEDQSQIESFGGDTTFVGLYDGHGGPDTARYVCDNLYRHSREISEEAHGVTSETIRRAFLETEQGYTAIVDQLWDTRPNLATVGSCCLVGVVCQQTLYVANLGDSRVVLGEKISRCIGDLYLKDNKYNTEQILGKFRLLEPMLKPVLSADPAVMSFPLQPNDLFLIFASDGLWEHLSNEQAVEIVHRNPRAGSARILLKAALQEVARKREMRYEDLRRIDKKFPTGFQRASNCIQVSAGSQKARVQDKEDICRIEENGMRDYHDDICRTKKISTGVAAIELSSGRNANMEEVRTELTELQPDDTQVVGQKHGVWRVKGIIQILRSIGDLCVKDDKYHTRQIRGSSDNRFLLGGLELNLTRLYSFSKYCTFRKSMSGPSLLTLCRRVSPGLPNLTTIQVRVPPPPVSVEGPPPPLNSKEDALGEILPYLVA</sequence>
<feature type="region of interest" description="Disordered" evidence="10">
    <location>
        <begin position="19"/>
        <end position="43"/>
    </location>
</feature>
<evidence type="ECO:0000256" key="1">
    <source>
        <dbReference type="ARBA" id="ARBA00001936"/>
    </source>
</evidence>
<dbReference type="GO" id="GO:0004722">
    <property type="term" value="F:protein serine/threonine phosphatase activity"/>
    <property type="evidence" value="ECO:0007669"/>
    <property type="project" value="UniProtKB-EC"/>
</dbReference>
<dbReference type="InterPro" id="IPR001932">
    <property type="entry name" value="PPM-type_phosphatase-like_dom"/>
</dbReference>
<keyword evidence="8" id="KW-0464">Manganese</keyword>
<evidence type="ECO:0000256" key="7">
    <source>
        <dbReference type="ARBA" id="ARBA00022912"/>
    </source>
</evidence>
<evidence type="ECO:0000256" key="2">
    <source>
        <dbReference type="ARBA" id="ARBA00001946"/>
    </source>
</evidence>
<evidence type="ECO:0000313" key="12">
    <source>
        <dbReference type="EMBL" id="RZC72114.1"/>
    </source>
</evidence>
<keyword evidence="4" id="KW-0479">Metal-binding</keyword>
<comment type="cofactor">
    <cofactor evidence="2">
        <name>Mg(2+)</name>
        <dbReference type="ChEBI" id="CHEBI:18420"/>
    </cofactor>
</comment>
<dbReference type="GO" id="GO:0046872">
    <property type="term" value="F:metal ion binding"/>
    <property type="evidence" value="ECO:0007669"/>
    <property type="project" value="UniProtKB-KW"/>
</dbReference>
<dbReference type="SMART" id="SM00332">
    <property type="entry name" value="PP2Cc"/>
    <property type="match status" value="1"/>
</dbReference>
<dbReference type="EMBL" id="CM010721">
    <property type="protein sequence ID" value="RZC72114.1"/>
    <property type="molecule type" value="Genomic_DNA"/>
</dbReference>
<name>A0A4Y7KFI0_PAPSO</name>
<dbReference type="SUPFAM" id="SSF81606">
    <property type="entry name" value="PP2C-like"/>
    <property type="match status" value="1"/>
</dbReference>
<keyword evidence="7 9" id="KW-0904">Protein phosphatase</keyword>
<dbReference type="CDD" id="cd00143">
    <property type="entry name" value="PP2Cc"/>
    <property type="match status" value="1"/>
</dbReference>
<dbReference type="Pfam" id="PF00481">
    <property type="entry name" value="PP2C"/>
    <property type="match status" value="2"/>
</dbReference>
<dbReference type="Gramene" id="RZC72114">
    <property type="protein sequence ID" value="RZC72114"/>
    <property type="gene ID" value="C5167_035323"/>
</dbReference>
<keyword evidence="6" id="KW-0460">Magnesium</keyword>
<dbReference type="PANTHER" id="PTHR47992">
    <property type="entry name" value="PROTEIN PHOSPHATASE"/>
    <property type="match status" value="1"/>
</dbReference>
<dbReference type="STRING" id="3469.A0A4Y7KFI0"/>
<evidence type="ECO:0000259" key="11">
    <source>
        <dbReference type="PROSITE" id="PS51746"/>
    </source>
</evidence>
<dbReference type="OMA" id="ASNCIQV"/>
<accession>A0A4Y7KFI0</accession>
<proteinExistence type="inferred from homology"/>
<gene>
    <name evidence="12" type="ORF">C5167_035323</name>
</gene>
<protein>
    <recommendedName>
        <fullName evidence="3">protein-serine/threonine phosphatase</fullName>
        <ecNumber evidence="3">3.1.3.16</ecNumber>
    </recommendedName>
</protein>
<dbReference type="InterPro" id="IPR000222">
    <property type="entry name" value="PP2C_BS"/>
</dbReference>
<evidence type="ECO:0000256" key="9">
    <source>
        <dbReference type="RuleBase" id="RU003465"/>
    </source>
</evidence>
<dbReference type="PROSITE" id="PS51746">
    <property type="entry name" value="PPM_2"/>
    <property type="match status" value="1"/>
</dbReference>
<feature type="domain" description="PPM-type phosphatase" evidence="11">
    <location>
        <begin position="60"/>
        <end position="294"/>
    </location>
</feature>
<comment type="similarity">
    <text evidence="9">Belongs to the PP2C family.</text>
</comment>
<evidence type="ECO:0000256" key="8">
    <source>
        <dbReference type="ARBA" id="ARBA00023211"/>
    </source>
</evidence>
<keyword evidence="5 9" id="KW-0378">Hydrolase</keyword>
<keyword evidence="13" id="KW-1185">Reference proteome</keyword>
<evidence type="ECO:0000256" key="6">
    <source>
        <dbReference type="ARBA" id="ARBA00022842"/>
    </source>
</evidence>
<reference evidence="12 13" key="1">
    <citation type="journal article" date="2018" name="Science">
        <title>The opium poppy genome and morphinan production.</title>
        <authorList>
            <person name="Guo L."/>
            <person name="Winzer T."/>
            <person name="Yang X."/>
            <person name="Li Y."/>
            <person name="Ning Z."/>
            <person name="He Z."/>
            <person name="Teodor R."/>
            <person name="Lu Y."/>
            <person name="Bowser T.A."/>
            <person name="Graham I.A."/>
            <person name="Ye K."/>
        </authorList>
    </citation>
    <scope>NUCLEOTIDE SEQUENCE [LARGE SCALE GENOMIC DNA]</scope>
    <source>
        <strain evidence="13">cv. HN1</strain>
        <tissue evidence="12">Leaves</tissue>
    </source>
</reference>